<organism evidence="1 2">
    <name type="scientific">Fonsecaea multimorphosa CBS 102226</name>
    <dbReference type="NCBI Taxonomy" id="1442371"/>
    <lineage>
        <taxon>Eukaryota</taxon>
        <taxon>Fungi</taxon>
        <taxon>Dikarya</taxon>
        <taxon>Ascomycota</taxon>
        <taxon>Pezizomycotina</taxon>
        <taxon>Eurotiomycetes</taxon>
        <taxon>Chaetothyriomycetidae</taxon>
        <taxon>Chaetothyriales</taxon>
        <taxon>Herpotrichiellaceae</taxon>
        <taxon>Fonsecaea</taxon>
    </lineage>
</organism>
<keyword evidence="2" id="KW-1185">Reference proteome</keyword>
<dbReference type="OrthoDB" id="3266974at2759"/>
<proteinExistence type="predicted"/>
<dbReference type="GeneID" id="27710904"/>
<evidence type="ECO:0000313" key="2">
    <source>
        <dbReference type="Proteomes" id="UP000053411"/>
    </source>
</evidence>
<dbReference type="VEuPathDB" id="FungiDB:Z520_05158"/>
<dbReference type="AlphaFoldDB" id="A0A0D2K186"/>
<dbReference type="Proteomes" id="UP000053411">
    <property type="component" value="Unassembled WGS sequence"/>
</dbReference>
<evidence type="ECO:0000313" key="1">
    <source>
        <dbReference type="EMBL" id="KIX99582.1"/>
    </source>
</evidence>
<dbReference type="RefSeq" id="XP_016633705.1">
    <property type="nucleotide sequence ID" value="XM_016775662.1"/>
</dbReference>
<protein>
    <submittedName>
        <fullName evidence="1">Uncharacterized protein</fullName>
    </submittedName>
</protein>
<name>A0A0D2K186_9EURO</name>
<gene>
    <name evidence="1" type="ORF">Z520_05158</name>
</gene>
<reference evidence="1 2" key="1">
    <citation type="submission" date="2015-01" db="EMBL/GenBank/DDBJ databases">
        <title>The Genome Sequence of Fonsecaea multimorphosa CBS 102226.</title>
        <authorList>
            <consortium name="The Broad Institute Genomics Platform"/>
            <person name="Cuomo C."/>
            <person name="de Hoog S."/>
            <person name="Gorbushina A."/>
            <person name="Stielow B."/>
            <person name="Teixiera M."/>
            <person name="Abouelleil A."/>
            <person name="Chapman S.B."/>
            <person name="Priest M."/>
            <person name="Young S.K."/>
            <person name="Wortman J."/>
            <person name="Nusbaum C."/>
            <person name="Birren B."/>
        </authorList>
    </citation>
    <scope>NUCLEOTIDE SEQUENCE [LARGE SCALE GENOMIC DNA]</scope>
    <source>
        <strain evidence="1 2">CBS 102226</strain>
    </source>
</reference>
<dbReference type="EMBL" id="KN848069">
    <property type="protein sequence ID" value="KIX99582.1"/>
    <property type="molecule type" value="Genomic_DNA"/>
</dbReference>
<sequence>MDSLARLVVALSSQSGDSSHIAGALILCDTAHAIVLSDPTIPADLKAFLNGAVANDNTRVDFITLPPDYAQQVYNGIAPKRAKNPEDDTLAKRWNKEPREPKLVEVLSYMGDDAKEAFVTKYCQANKPFYAVTVIKSTEMIAAVFKATDAVDDRLKLFDRLSQRLIDPDKLVSLREQIVGQGKFNQVMLPDNTKRPVVLLWSRYSGSDTENGHNPSGDSDLTGQAQLIELLGNPSNHYEVISIGHNSKNGTDKERKESRAPCDLGEFYIIDAEQKTFMSRATQNALLAALMERYPGNLYQLGQKTGGMDHAALIGMPTLYIEEDGGISGGRMRPWRDLGPKLMYCQAMVEEPPTFLGKAIHSLPKTTGLEPPILLNMETELRKGNPSFRAQWRMFAVLMKLRSSLGVFEYFSDLLNIDKLSDDEKNSDLETEEKIKNEQNPDDQRKLKEEFELMRSKRPSMKLLNSVRAASPDQRKEWYDEIQKINATMNGGLCPHGYLQNDLHKIEKGLETLIKEYQKKDTIIRKLGGEYIARP</sequence>
<accession>A0A0D2K186</accession>